<keyword evidence="2" id="KW-1185">Reference proteome</keyword>
<dbReference type="Proteomes" id="UP000663801">
    <property type="component" value="Unassembled WGS sequence"/>
</dbReference>
<dbReference type="InterPro" id="IPR010281">
    <property type="entry name" value="DUF885"/>
</dbReference>
<name>A0A939C3W7_9ACTN</name>
<accession>A0A939C3W7</accession>
<gene>
    <name evidence="1" type="ORF">JL107_16800</name>
</gene>
<dbReference type="PANTHER" id="PTHR33361:SF2">
    <property type="entry name" value="DUF885 DOMAIN-CONTAINING PROTEIN"/>
    <property type="match status" value="1"/>
</dbReference>
<reference evidence="1" key="1">
    <citation type="submission" date="2021-01" db="EMBL/GenBank/DDBJ databases">
        <title>KCTC 19127 draft genome.</title>
        <authorList>
            <person name="An D."/>
        </authorList>
    </citation>
    <scope>NUCLEOTIDE SEQUENCE</scope>
    <source>
        <strain evidence="1">KCTC 19127</strain>
    </source>
</reference>
<comment type="caution">
    <text evidence="1">The sequence shown here is derived from an EMBL/GenBank/DDBJ whole genome shotgun (WGS) entry which is preliminary data.</text>
</comment>
<dbReference type="AlphaFoldDB" id="A0A939C3W7"/>
<protein>
    <submittedName>
        <fullName evidence="1">DUF885 domain-containing protein</fullName>
    </submittedName>
</protein>
<evidence type="ECO:0000313" key="1">
    <source>
        <dbReference type="EMBL" id="MBM9478110.1"/>
    </source>
</evidence>
<dbReference type="EMBL" id="JAERWL010000015">
    <property type="protein sequence ID" value="MBM9478110.1"/>
    <property type="molecule type" value="Genomic_DNA"/>
</dbReference>
<dbReference type="PANTHER" id="PTHR33361">
    <property type="entry name" value="GLR0591 PROTEIN"/>
    <property type="match status" value="1"/>
</dbReference>
<dbReference type="Pfam" id="PF05960">
    <property type="entry name" value="DUF885"/>
    <property type="match status" value="1"/>
</dbReference>
<proteinExistence type="predicted"/>
<evidence type="ECO:0000313" key="2">
    <source>
        <dbReference type="Proteomes" id="UP000663801"/>
    </source>
</evidence>
<organism evidence="1 2">
    <name type="scientific">Nakamurella flavida</name>
    <dbReference type="NCBI Taxonomy" id="363630"/>
    <lineage>
        <taxon>Bacteria</taxon>
        <taxon>Bacillati</taxon>
        <taxon>Actinomycetota</taxon>
        <taxon>Actinomycetes</taxon>
        <taxon>Nakamurellales</taxon>
        <taxon>Nakamurellaceae</taxon>
        <taxon>Nakamurella</taxon>
    </lineage>
</organism>
<sequence>MTPTLPALADELVEAVLRNDPFGASQFGLPQYDAFAPDASPAAEAAYRAELTRIGDAAAGILADPADTVLQAAIASTVRAELNTLDVGEVDFTVTALPLSGPPVLFSTAASTVVPDEQSAQAYLARLTASAHWIDTVTDRLRAGAARGLTPVRSLAENALSWADAVLGEPAPAALTAPAAPQGWDGAEAWRAEVHRLAAEVVSPAVRRWRDLVAQELLPVARDDDHAGIGHLPDGEARYLAAIERHTTLPLTPQELHETGLTAVRELEERALVLGARIGLDDLPAIRAAVAAGADPDPEAAMERARVAILRAEARAADVIDPPLPDPCVVSPMPDTVGRSGMAPHYTLPRADGSRPGTYWFNTVVPGMGVGWELEAVAFHEAVPGHHLQLARAQADTSLPRLVTQTLVNAHAEGWGLYTERLAGELGLYSSVQQEIGAVFMEMHRAARLVVDSGVHGLGWSRQKARGYLVDHIPVSRDFLFAEMDRYIAWPGQALAYLVGQQEILRLRDEARATLGEKFTLQGFHSAVLESGSLPLPALQVVVRRWIEGVTAGV</sequence>
<dbReference type="RefSeq" id="WP_205258232.1">
    <property type="nucleotide sequence ID" value="NZ_BAAAPV010000002.1"/>
</dbReference>